<comment type="caution">
    <text evidence="2">The sequence shown here is derived from an EMBL/GenBank/DDBJ whole genome shotgun (WGS) entry which is preliminary data.</text>
</comment>
<dbReference type="HOGENOM" id="CLU_948735_0_0_6"/>
<dbReference type="STRING" id="1144672.F966_02161"/>
<evidence type="ECO:0000313" key="3">
    <source>
        <dbReference type="Proteomes" id="UP000013209"/>
    </source>
</evidence>
<dbReference type="EMBL" id="APPH01000009">
    <property type="protein sequence ID" value="ENV09503.1"/>
    <property type="molecule type" value="Genomic_DNA"/>
</dbReference>
<sequence>MNSAAELRRYTENLALEKSIKLVSDALDKEPFGLEISQLMTVCRLSAKTTKNVLSIIKAHCEDGVWFLDAKRKQESNTLITTLPAVNELPKLKVNAMPKTVDKTEVDKTENESLLKRMVRLFRENPNGITLLEAMEKLNCQRTRFDGDLSYLRKNYFPVNLVKQADGRKLYIPNFEMDLKPHVTGKDVPANNTNTHSSTSKVAKESQYTPKIVPGADTNLAKVVKQLKLQTKTVVTTKQELHLTQNQISELLMQSFGFDEINWTVLDDNHVVSIALSKTETMADMK</sequence>
<dbReference type="PATRIC" id="fig|1144672.3.peg.2065"/>
<feature type="region of interest" description="Disordered" evidence="1">
    <location>
        <begin position="186"/>
        <end position="206"/>
    </location>
</feature>
<protein>
    <submittedName>
        <fullName evidence="2">Uncharacterized protein</fullName>
    </submittedName>
</protein>
<dbReference type="AlphaFoldDB" id="N8XPY6"/>
<evidence type="ECO:0000256" key="1">
    <source>
        <dbReference type="SAM" id="MobiDB-lite"/>
    </source>
</evidence>
<dbReference type="Proteomes" id="UP000013209">
    <property type="component" value="Unassembled WGS sequence"/>
</dbReference>
<reference evidence="2 3" key="1">
    <citation type="submission" date="2013-02" db="EMBL/GenBank/DDBJ databases">
        <title>The Genome Sequence of Acinetobacter sp. CIP 56.2.</title>
        <authorList>
            <consortium name="The Broad Institute Genome Sequencing Platform"/>
            <consortium name="The Broad Institute Genome Sequencing Center for Infectious Disease"/>
            <person name="Cerqueira G."/>
            <person name="Feldgarden M."/>
            <person name="Courvalin P."/>
            <person name="Perichon B."/>
            <person name="Grillot-Courvalin C."/>
            <person name="Clermont D."/>
            <person name="Rocha E."/>
            <person name="Yoon E.-J."/>
            <person name="Nemec A."/>
            <person name="Walker B."/>
            <person name="Young S.K."/>
            <person name="Zeng Q."/>
            <person name="Gargeya S."/>
            <person name="Fitzgerald M."/>
            <person name="Haas B."/>
            <person name="Abouelleil A."/>
            <person name="Alvarado L."/>
            <person name="Arachchi H.M."/>
            <person name="Berlin A.M."/>
            <person name="Chapman S.B."/>
            <person name="Dewar J."/>
            <person name="Goldberg J."/>
            <person name="Griggs A."/>
            <person name="Gujja S."/>
            <person name="Hansen M."/>
            <person name="Howarth C."/>
            <person name="Imamovic A."/>
            <person name="Larimer J."/>
            <person name="McCowan C."/>
            <person name="Murphy C."/>
            <person name="Neiman D."/>
            <person name="Pearson M."/>
            <person name="Priest M."/>
            <person name="Roberts A."/>
            <person name="Saif S."/>
            <person name="Shea T."/>
            <person name="Sisk P."/>
            <person name="Sykes S."/>
            <person name="Wortman J."/>
            <person name="Nusbaum C."/>
            <person name="Birren B."/>
        </authorList>
    </citation>
    <scope>NUCLEOTIDE SEQUENCE [LARGE SCALE GENOMIC DNA]</scope>
    <source>
        <strain evidence="2 3">CIP 56.2</strain>
    </source>
</reference>
<accession>N8XPY6</accession>
<feature type="compositionally biased region" description="Polar residues" evidence="1">
    <location>
        <begin position="190"/>
        <end position="206"/>
    </location>
</feature>
<gene>
    <name evidence="2" type="ORF">F966_02161</name>
</gene>
<evidence type="ECO:0000313" key="2">
    <source>
        <dbReference type="EMBL" id="ENV09503.1"/>
    </source>
</evidence>
<dbReference type="eggNOG" id="ENOG50303HK">
    <property type="taxonomic scope" value="Bacteria"/>
</dbReference>
<organism evidence="2 3">
    <name type="scientific">Acinetobacter higginsii</name>
    <dbReference type="NCBI Taxonomy" id="70347"/>
    <lineage>
        <taxon>Bacteria</taxon>
        <taxon>Pseudomonadati</taxon>
        <taxon>Pseudomonadota</taxon>
        <taxon>Gammaproteobacteria</taxon>
        <taxon>Moraxellales</taxon>
        <taxon>Moraxellaceae</taxon>
        <taxon>Acinetobacter</taxon>
    </lineage>
</organism>
<name>N8XPY6_9GAMM</name>
<proteinExistence type="predicted"/>
<dbReference type="RefSeq" id="WP_004804989.1">
    <property type="nucleotide sequence ID" value="NZ_KB849440.1"/>
</dbReference>